<dbReference type="AlphaFoldDB" id="A0A0X1KQR0"/>
<organism evidence="3 4">
    <name type="scientific">Pseudothermotoga hypogea DSM 11164 = NBRC 106472</name>
    <dbReference type="NCBI Taxonomy" id="1123384"/>
    <lineage>
        <taxon>Bacteria</taxon>
        <taxon>Thermotogati</taxon>
        <taxon>Thermotogota</taxon>
        <taxon>Thermotogae</taxon>
        <taxon>Thermotogales</taxon>
        <taxon>Thermotogaceae</taxon>
        <taxon>Pseudothermotoga</taxon>
    </lineage>
</organism>
<keyword evidence="4" id="KW-1185">Reference proteome</keyword>
<dbReference type="KEGG" id="phy:AJ81_04645"/>
<protein>
    <submittedName>
        <fullName evidence="3">Twitching motility protein PilT</fullName>
    </submittedName>
</protein>
<evidence type="ECO:0000256" key="1">
    <source>
        <dbReference type="ARBA" id="ARBA00006611"/>
    </source>
</evidence>
<dbReference type="NCBIfam" id="TIGR01420">
    <property type="entry name" value="pilT_fam"/>
    <property type="match status" value="1"/>
</dbReference>
<sequence>MIDIHSLVSEAFAKGASDVHLSVGVPPIYRIDGVLVVQKQYAPVSAKDLLDAVQKIFEQLNITRSEDKKEVDFAFSVGDKIRVRGNLYHERKNPALALRLITSRIRTFSELGLPEILKDFANRDSGLILVAGPTGSGKSTTLAAMIDYINENFPYHIITIEDPIEYVFTNKRSIIHQRELGQDTNSFYDGLKYALRQDPDVILVGEMRDLETMALALTAAETGHLVLSTIHTNSAASAPERIIDVFPAHQQKQIALQVANTLIAIVYQRLLRHASGRGVVPVLEILVGTTAVKNLIRENKLHQIESIMQASAKQGMILFDDALLKAYFSGLIDKNQLYEYCRNPEEMRRKIG</sequence>
<evidence type="ECO:0000259" key="2">
    <source>
        <dbReference type="PROSITE" id="PS00662"/>
    </source>
</evidence>
<dbReference type="InterPro" id="IPR006321">
    <property type="entry name" value="PilT/PilU"/>
</dbReference>
<name>A0A0X1KQR0_9THEM</name>
<dbReference type="Gene3D" id="3.30.450.90">
    <property type="match status" value="1"/>
</dbReference>
<dbReference type="InterPro" id="IPR003593">
    <property type="entry name" value="AAA+_ATPase"/>
</dbReference>
<dbReference type="Proteomes" id="UP000077469">
    <property type="component" value="Chromosome"/>
</dbReference>
<dbReference type="InterPro" id="IPR027417">
    <property type="entry name" value="P-loop_NTPase"/>
</dbReference>
<gene>
    <name evidence="3" type="ORF">AJ81_04645</name>
</gene>
<evidence type="ECO:0000313" key="3">
    <source>
        <dbReference type="EMBL" id="AJC73612.1"/>
    </source>
</evidence>
<dbReference type="InterPro" id="IPR050921">
    <property type="entry name" value="T4SS_GSP_E_ATPase"/>
</dbReference>
<dbReference type="SMART" id="SM00382">
    <property type="entry name" value="AAA"/>
    <property type="match status" value="1"/>
</dbReference>
<dbReference type="SUPFAM" id="SSF52540">
    <property type="entry name" value="P-loop containing nucleoside triphosphate hydrolases"/>
    <property type="match status" value="1"/>
</dbReference>
<evidence type="ECO:0000313" key="4">
    <source>
        <dbReference type="Proteomes" id="UP000077469"/>
    </source>
</evidence>
<dbReference type="PROSITE" id="PS00662">
    <property type="entry name" value="T2SP_E"/>
    <property type="match status" value="1"/>
</dbReference>
<dbReference type="PATRIC" id="fig|1123384.7.peg.911"/>
<dbReference type="CDD" id="cd01131">
    <property type="entry name" value="PilT"/>
    <property type="match status" value="1"/>
</dbReference>
<dbReference type="EMBL" id="CP007141">
    <property type="protein sequence ID" value="AJC73612.1"/>
    <property type="molecule type" value="Genomic_DNA"/>
</dbReference>
<comment type="similarity">
    <text evidence="1">Belongs to the GSP E family.</text>
</comment>
<accession>A0A0X1KQR0</accession>
<dbReference type="GO" id="GO:0005524">
    <property type="term" value="F:ATP binding"/>
    <property type="evidence" value="ECO:0007669"/>
    <property type="project" value="InterPro"/>
</dbReference>
<dbReference type="OrthoDB" id="9808272at2"/>
<reference evidence="3 4" key="1">
    <citation type="submission" date="2014-01" db="EMBL/GenBank/DDBJ databases">
        <title>Genome sequencing of Thermotog hypogea.</title>
        <authorList>
            <person name="Zhang X."/>
            <person name="Alvare G."/>
            <person name="Fristensky B."/>
            <person name="Chen L."/>
            <person name="Suen T."/>
            <person name="Chen Q."/>
            <person name="Ma K."/>
        </authorList>
    </citation>
    <scope>NUCLEOTIDE SEQUENCE [LARGE SCALE GENOMIC DNA]</scope>
    <source>
        <strain evidence="3 4">DSM 11164</strain>
    </source>
</reference>
<dbReference type="PANTHER" id="PTHR30486">
    <property type="entry name" value="TWITCHING MOTILITY PROTEIN PILT"/>
    <property type="match status" value="1"/>
</dbReference>
<dbReference type="InterPro" id="IPR001482">
    <property type="entry name" value="T2SS/T4SS_dom"/>
</dbReference>
<dbReference type="PANTHER" id="PTHR30486:SF16">
    <property type="entry name" value="TWITCHING MOTILITY PROTEIN PILT"/>
    <property type="match status" value="1"/>
</dbReference>
<dbReference type="Pfam" id="PF00437">
    <property type="entry name" value="T2SSE"/>
    <property type="match status" value="1"/>
</dbReference>
<dbReference type="GO" id="GO:0016887">
    <property type="term" value="F:ATP hydrolysis activity"/>
    <property type="evidence" value="ECO:0007669"/>
    <property type="project" value="InterPro"/>
</dbReference>
<dbReference type="PaxDb" id="1123384-AJ81_04645"/>
<dbReference type="Gene3D" id="3.40.50.300">
    <property type="entry name" value="P-loop containing nucleotide triphosphate hydrolases"/>
    <property type="match status" value="1"/>
</dbReference>
<dbReference type="STRING" id="1123384.AJ81_04645"/>
<proteinExistence type="inferred from homology"/>
<feature type="domain" description="Bacterial type II secretion system protein E" evidence="2">
    <location>
        <begin position="195"/>
        <end position="209"/>
    </location>
</feature>
<dbReference type="RefSeq" id="WP_031504847.1">
    <property type="nucleotide sequence ID" value="NC_022795.1"/>
</dbReference>